<dbReference type="EMBL" id="FNIJ01000025">
    <property type="protein sequence ID" value="SDP20818.1"/>
    <property type="molecule type" value="Genomic_DNA"/>
</dbReference>
<keyword evidence="1" id="KW-0732">Signal</keyword>
<name>A0A1H0QVU0_9PSED</name>
<dbReference type="OrthoDB" id="9796962at2"/>
<dbReference type="InterPro" id="IPR036182">
    <property type="entry name" value="PCuAC_sf"/>
</dbReference>
<dbReference type="STRING" id="198616.SAMN05216193_12531"/>
<protein>
    <recommendedName>
        <fullName evidence="4">Copper(I)-binding protein</fullName>
    </recommendedName>
</protein>
<keyword evidence="3" id="KW-1185">Reference proteome</keyword>
<accession>A0A1H0QVU0</accession>
<sequence length="169" mass="18382">MRKSLLSLVALLSLSGVAFAHEYDAGSLHIEHPWSLLLPANSANGAAYFVVHNKGKEADRLLGADTERAATTEIHQHVEKDGMMKMQKVDGADIPAGGTLAFAPGGYHLMLMGLKKPLADGERFPLTLHFQKAGDVKVDIAVQRDAPAAGQTHDMHNMHNMHDMNMDHQ</sequence>
<organism evidence="2 3">
    <name type="scientific">Pseudomonas jinjuensis</name>
    <dbReference type="NCBI Taxonomy" id="198616"/>
    <lineage>
        <taxon>Bacteria</taxon>
        <taxon>Pseudomonadati</taxon>
        <taxon>Pseudomonadota</taxon>
        <taxon>Gammaproteobacteria</taxon>
        <taxon>Pseudomonadales</taxon>
        <taxon>Pseudomonadaceae</taxon>
        <taxon>Pseudomonas</taxon>
    </lineage>
</organism>
<dbReference type="Proteomes" id="UP000242957">
    <property type="component" value="Unassembled WGS sequence"/>
</dbReference>
<dbReference type="Gene3D" id="2.60.40.1890">
    <property type="entry name" value="PCu(A)C copper chaperone"/>
    <property type="match status" value="1"/>
</dbReference>
<dbReference type="InterPro" id="IPR058248">
    <property type="entry name" value="Lxx211020-like"/>
</dbReference>
<proteinExistence type="predicted"/>
<feature type="chain" id="PRO_5017424425" description="Copper(I)-binding protein" evidence="1">
    <location>
        <begin position="21"/>
        <end position="169"/>
    </location>
</feature>
<dbReference type="PANTHER" id="PTHR36302:SF1">
    <property type="entry name" value="COPPER CHAPERONE PCU(A)C"/>
    <property type="match status" value="1"/>
</dbReference>
<dbReference type="AlphaFoldDB" id="A0A1H0QVU0"/>
<evidence type="ECO:0000256" key="1">
    <source>
        <dbReference type="SAM" id="SignalP"/>
    </source>
</evidence>
<dbReference type="RefSeq" id="WP_084315088.1">
    <property type="nucleotide sequence ID" value="NZ_FNIJ01000025.1"/>
</dbReference>
<evidence type="ECO:0008006" key="4">
    <source>
        <dbReference type="Google" id="ProtNLM"/>
    </source>
</evidence>
<evidence type="ECO:0000313" key="2">
    <source>
        <dbReference type="EMBL" id="SDP20818.1"/>
    </source>
</evidence>
<dbReference type="Pfam" id="PF04314">
    <property type="entry name" value="PCuAC"/>
    <property type="match status" value="1"/>
</dbReference>
<dbReference type="InterPro" id="IPR007410">
    <property type="entry name" value="LpqE-like"/>
</dbReference>
<dbReference type="SUPFAM" id="SSF110087">
    <property type="entry name" value="DR1885-like metal-binding protein"/>
    <property type="match status" value="1"/>
</dbReference>
<reference evidence="3" key="1">
    <citation type="submission" date="2016-10" db="EMBL/GenBank/DDBJ databases">
        <authorList>
            <person name="Varghese N."/>
            <person name="Submissions S."/>
        </authorList>
    </citation>
    <scope>NUCLEOTIDE SEQUENCE [LARGE SCALE GENOMIC DNA]</scope>
    <source>
        <strain evidence="3">JCM 21621</strain>
    </source>
</reference>
<gene>
    <name evidence="2" type="ORF">SAMN05216193_12531</name>
</gene>
<feature type="signal peptide" evidence="1">
    <location>
        <begin position="1"/>
        <end position="20"/>
    </location>
</feature>
<evidence type="ECO:0000313" key="3">
    <source>
        <dbReference type="Proteomes" id="UP000242957"/>
    </source>
</evidence>
<dbReference type="PANTHER" id="PTHR36302">
    <property type="entry name" value="BLR7088 PROTEIN"/>
    <property type="match status" value="1"/>
</dbReference>